<dbReference type="SUPFAM" id="SSF52047">
    <property type="entry name" value="RNI-like"/>
    <property type="match status" value="1"/>
</dbReference>
<dbReference type="AlphaFoldDB" id="A0AAQ4E7W9"/>
<dbReference type="InterPro" id="IPR032675">
    <property type="entry name" value="LRR_dom_sf"/>
</dbReference>
<dbReference type="Gene3D" id="3.80.10.10">
    <property type="entry name" value="Ribonuclease Inhibitor"/>
    <property type="match status" value="1"/>
</dbReference>
<accession>A0AAQ4E7W9</accession>
<dbReference type="Proteomes" id="UP001321473">
    <property type="component" value="Unassembled WGS sequence"/>
</dbReference>
<reference evidence="2 3" key="1">
    <citation type="journal article" date="2023" name="Arcadia Sci">
        <title>De novo assembly of a long-read Amblyomma americanum tick genome.</title>
        <authorList>
            <person name="Chou S."/>
            <person name="Poskanzer K.E."/>
            <person name="Rollins M."/>
            <person name="Thuy-Boun P.S."/>
        </authorList>
    </citation>
    <scope>NUCLEOTIDE SEQUENCE [LARGE SCALE GENOMIC DNA]</scope>
    <source>
        <strain evidence="2">F_SG_1</strain>
        <tissue evidence="2">Salivary glands</tissue>
    </source>
</reference>
<organism evidence="2 3">
    <name type="scientific">Amblyomma americanum</name>
    <name type="common">Lone star tick</name>
    <dbReference type="NCBI Taxonomy" id="6943"/>
    <lineage>
        <taxon>Eukaryota</taxon>
        <taxon>Metazoa</taxon>
        <taxon>Ecdysozoa</taxon>
        <taxon>Arthropoda</taxon>
        <taxon>Chelicerata</taxon>
        <taxon>Arachnida</taxon>
        <taxon>Acari</taxon>
        <taxon>Parasitiformes</taxon>
        <taxon>Ixodida</taxon>
        <taxon>Ixodoidea</taxon>
        <taxon>Ixodidae</taxon>
        <taxon>Amblyomminae</taxon>
        <taxon>Amblyomma</taxon>
    </lineage>
</organism>
<keyword evidence="3" id="KW-1185">Reference proteome</keyword>
<gene>
    <name evidence="2" type="ORF">V5799_012751</name>
</gene>
<dbReference type="InterPro" id="IPR052201">
    <property type="entry name" value="LRR-containing_regulator"/>
</dbReference>
<evidence type="ECO:0000313" key="3">
    <source>
        <dbReference type="Proteomes" id="UP001321473"/>
    </source>
</evidence>
<comment type="caution">
    <text evidence="2">The sequence shown here is derived from an EMBL/GenBank/DDBJ whole genome shotgun (WGS) entry which is preliminary data.</text>
</comment>
<evidence type="ECO:0000313" key="2">
    <source>
        <dbReference type="EMBL" id="KAK8770785.1"/>
    </source>
</evidence>
<dbReference type="EMBL" id="JARKHS020020573">
    <property type="protein sequence ID" value="KAK8770785.1"/>
    <property type="molecule type" value="Genomic_DNA"/>
</dbReference>
<evidence type="ECO:0000256" key="1">
    <source>
        <dbReference type="ARBA" id="ARBA00022737"/>
    </source>
</evidence>
<name>A0AAQ4E7W9_AMBAM</name>
<dbReference type="PANTHER" id="PTHR24111">
    <property type="entry name" value="LEUCINE-RICH REPEAT-CONTAINING PROTEIN 34"/>
    <property type="match status" value="1"/>
</dbReference>
<proteinExistence type="predicted"/>
<keyword evidence="1" id="KW-0677">Repeat</keyword>
<protein>
    <submittedName>
        <fullName evidence="2">Uncharacterized protein</fullName>
    </submittedName>
</protein>
<sequence length="625" mass="69243">MEDHWQPSQLSSAFLAADPLELACIDQVNLDAATGPFSGQDIGRCLHCTGTEGQTCQIAQNLSTWNEFLCHGGLEIRYLPERNGQLCLFTFSAIPPVKRHRPEVTLRQVAALVRLLLKTHCCVTSVCANLNELNVPEEVLFDALQDNVYLKKLVLDTTYGDMSEDACAAISTLTALEEFECRVPECSPEFSSALSTLLRTAPLTALRIPELQMDQSSRNELLSALRGNTTVKEISLDGSVLGEACGVTFTECVRNSATLTTLSVKADPDQEDQGFLNDLLRALLENKTIATFTLRGFRFGPESAILLEKIISENDAIRALHIIDTPRTACCQDGSSYDSWLAALAGNDRLEELTLPLHIWTAEMWERFFTILAGRANLRIVTIQKEHYSDLGDCKRVFKALKESGQQEKVSLKTCRVLDYFEPLECGLTLEEPTFKHRLTDITLFGTMPSADHVTSLSLEVTRGDQAVSSALANYLRTASALQFLSITVESEDEIVSAPNAWWTVILEPLSRNETIKTLRFVAGTLMDVHELESLADVVIVSRSIRGVAIFSDSCTVTRRLADGIRDNRTLMSATLCDDSFVDAPECWFAVRDTARRNSDLLTRAALFVNGFRFDRYGSAAYSTC</sequence>
<dbReference type="PANTHER" id="PTHR24111:SF0">
    <property type="entry name" value="LEUCINE-RICH REPEAT-CONTAINING PROTEIN"/>
    <property type="match status" value="1"/>
</dbReference>